<feature type="transmembrane region" description="Helical" evidence="19">
    <location>
        <begin position="1352"/>
        <end position="1374"/>
    </location>
</feature>
<reference evidence="21" key="1">
    <citation type="submission" date="2024-06" db="UniProtKB">
        <authorList>
            <consortium name="RefSeq"/>
        </authorList>
    </citation>
    <scope>NUCLEOTIDE SEQUENCE [LARGE SCALE GENOMIC DNA]</scope>
</reference>
<organism evidence="21 22">
    <name type="scientific">Crassostrea virginica</name>
    <name type="common">Eastern oyster</name>
    <dbReference type="NCBI Taxonomy" id="6565"/>
    <lineage>
        <taxon>Eukaryota</taxon>
        <taxon>Metazoa</taxon>
        <taxon>Spiralia</taxon>
        <taxon>Lophotrochozoa</taxon>
        <taxon>Mollusca</taxon>
        <taxon>Bivalvia</taxon>
        <taxon>Autobranchia</taxon>
        <taxon>Pteriomorphia</taxon>
        <taxon>Ostreida</taxon>
        <taxon>Ostreoidea</taxon>
        <taxon>Ostreidae</taxon>
        <taxon>Crassostrea</taxon>
    </lineage>
</organism>
<keyword evidence="17" id="KW-0009">Actin-binding</keyword>
<evidence type="ECO:0000256" key="1">
    <source>
        <dbReference type="ARBA" id="ARBA00004651"/>
    </source>
</evidence>
<feature type="compositionally biased region" description="Basic and acidic residues" evidence="18">
    <location>
        <begin position="293"/>
        <end position="310"/>
    </location>
</feature>
<dbReference type="Pfam" id="PF03142">
    <property type="entry name" value="Chitin_synth_2"/>
    <property type="match status" value="1"/>
</dbReference>
<feature type="transmembrane region" description="Helical" evidence="19">
    <location>
        <begin position="401"/>
        <end position="425"/>
    </location>
</feature>
<keyword evidence="10" id="KW-0175">Coiled coil</keyword>
<name>A0A8B8BFW4_CRAVI</name>
<keyword evidence="14" id="KW-0325">Glycoprotein</keyword>
<dbReference type="Proteomes" id="UP000694844">
    <property type="component" value="Chromosome 1"/>
</dbReference>
<dbReference type="InterPro" id="IPR036961">
    <property type="entry name" value="Kinesin_motor_dom_sf"/>
</dbReference>
<evidence type="ECO:0000256" key="8">
    <source>
        <dbReference type="ARBA" id="ARBA00022840"/>
    </source>
</evidence>
<reference evidence="22" key="2">
    <citation type="submission" date="2025-08" db="UniProtKB">
        <authorList>
            <consortium name="RefSeq"/>
        </authorList>
    </citation>
    <scope>IDENTIFICATION</scope>
    <source>
        <tissue evidence="22">Whole sample</tissue>
    </source>
</reference>
<dbReference type="CDD" id="cd04190">
    <property type="entry name" value="Chitin_synth_C"/>
    <property type="match status" value="1"/>
</dbReference>
<keyword evidence="8" id="KW-0067">ATP-binding</keyword>
<evidence type="ECO:0000256" key="5">
    <source>
        <dbReference type="ARBA" id="ARBA00022679"/>
    </source>
</evidence>
<evidence type="ECO:0000313" key="22">
    <source>
        <dbReference type="RefSeq" id="XP_022301694.1"/>
    </source>
</evidence>
<keyword evidence="13" id="KW-0505">Motor protein</keyword>
<keyword evidence="11 17" id="KW-0518">Myosin</keyword>
<feature type="transmembrane region" description="Helical" evidence="19">
    <location>
        <begin position="772"/>
        <end position="791"/>
    </location>
</feature>
<evidence type="ECO:0000256" key="16">
    <source>
        <dbReference type="ARBA" id="ARBA00048014"/>
    </source>
</evidence>
<dbReference type="InterPro" id="IPR001609">
    <property type="entry name" value="Myosin_head_motor_dom-like"/>
</dbReference>
<feature type="transmembrane region" description="Helical" evidence="19">
    <location>
        <begin position="696"/>
        <end position="716"/>
    </location>
</feature>
<dbReference type="Gene3D" id="1.20.5.4820">
    <property type="match status" value="1"/>
</dbReference>
<feature type="transmembrane region" description="Helical" evidence="19">
    <location>
        <begin position="1327"/>
        <end position="1345"/>
    </location>
</feature>
<feature type="region of interest" description="Disordered" evidence="18">
    <location>
        <begin position="240"/>
        <end position="370"/>
    </location>
</feature>
<comment type="subcellular location">
    <subcellularLocation>
        <location evidence="1">Cell membrane</location>
        <topology evidence="1">Multi-pass membrane protein</topology>
    </subcellularLocation>
</comment>
<evidence type="ECO:0000256" key="19">
    <source>
        <dbReference type="SAM" id="Phobius"/>
    </source>
</evidence>
<dbReference type="SUPFAM" id="SSF103473">
    <property type="entry name" value="MFS general substrate transporter"/>
    <property type="match status" value="1"/>
</dbReference>
<feature type="transmembrane region" description="Helical" evidence="19">
    <location>
        <begin position="445"/>
        <end position="467"/>
    </location>
</feature>
<accession>A0A8B8BFW4</accession>
<evidence type="ECO:0000256" key="7">
    <source>
        <dbReference type="ARBA" id="ARBA00022741"/>
    </source>
</evidence>
<feature type="transmembrane region" description="Helical" evidence="19">
    <location>
        <begin position="546"/>
        <end position="568"/>
    </location>
</feature>
<protein>
    <recommendedName>
        <fullName evidence="2">chitin synthase</fullName>
        <ecNumber evidence="2">2.4.1.16</ecNumber>
    </recommendedName>
</protein>
<dbReference type="GO" id="GO:0004100">
    <property type="term" value="F:chitin synthase activity"/>
    <property type="evidence" value="ECO:0007669"/>
    <property type="project" value="UniProtKB-EC"/>
</dbReference>
<feature type="transmembrane region" description="Helical" evidence="19">
    <location>
        <begin position="654"/>
        <end position="675"/>
    </location>
</feature>
<dbReference type="GeneID" id="111109754"/>
<feature type="transmembrane region" description="Helical" evidence="19">
    <location>
        <begin position="1632"/>
        <end position="1654"/>
    </location>
</feature>
<evidence type="ECO:0000256" key="3">
    <source>
        <dbReference type="ARBA" id="ARBA00022475"/>
    </source>
</evidence>
<comment type="catalytic activity">
    <reaction evidence="16">
        <text>[(1-&gt;4)-N-acetyl-beta-D-glucosaminyl](n) + UDP-N-acetyl-alpha-D-glucosamine = [(1-&gt;4)-N-acetyl-beta-D-glucosaminyl](n+1) + UDP + H(+)</text>
        <dbReference type="Rhea" id="RHEA:16637"/>
        <dbReference type="Rhea" id="RHEA-COMP:9593"/>
        <dbReference type="Rhea" id="RHEA-COMP:9595"/>
        <dbReference type="ChEBI" id="CHEBI:15378"/>
        <dbReference type="ChEBI" id="CHEBI:17029"/>
        <dbReference type="ChEBI" id="CHEBI:57705"/>
        <dbReference type="ChEBI" id="CHEBI:58223"/>
        <dbReference type="EC" id="2.4.1.16"/>
    </reaction>
</comment>
<dbReference type="PROSITE" id="PS51456">
    <property type="entry name" value="MYOSIN_MOTOR"/>
    <property type="match status" value="1"/>
</dbReference>
<dbReference type="GO" id="GO:0005886">
    <property type="term" value="C:plasma membrane"/>
    <property type="evidence" value="ECO:0007669"/>
    <property type="project" value="UniProtKB-SubCell"/>
</dbReference>
<feature type="transmembrane region" description="Helical" evidence="19">
    <location>
        <begin position="507"/>
        <end position="526"/>
    </location>
</feature>
<gene>
    <name evidence="22" type="primary">LOC111109754</name>
</gene>
<dbReference type="InterPro" id="IPR036259">
    <property type="entry name" value="MFS_trans_sf"/>
</dbReference>
<keyword evidence="4" id="KW-0328">Glycosyltransferase</keyword>
<evidence type="ECO:0000256" key="11">
    <source>
        <dbReference type="ARBA" id="ARBA00023123"/>
    </source>
</evidence>
<keyword evidence="5" id="KW-0808">Transferase</keyword>
<evidence type="ECO:0000256" key="15">
    <source>
        <dbReference type="ARBA" id="ARBA00046329"/>
    </source>
</evidence>
<keyword evidence="9 19" id="KW-1133">Transmembrane helix</keyword>
<dbReference type="SMART" id="SM00242">
    <property type="entry name" value="MYSc"/>
    <property type="match status" value="1"/>
</dbReference>
<dbReference type="GO" id="GO:0003774">
    <property type="term" value="F:cytoskeletal motor activity"/>
    <property type="evidence" value="ECO:0007669"/>
    <property type="project" value="InterPro"/>
</dbReference>
<dbReference type="Gene3D" id="3.90.550.10">
    <property type="entry name" value="Spore Coat Polysaccharide Biosynthesis Protein SpsA, Chain A"/>
    <property type="match status" value="1"/>
</dbReference>
<dbReference type="OrthoDB" id="370884at2759"/>
<dbReference type="GO" id="GO:0005524">
    <property type="term" value="F:ATP binding"/>
    <property type="evidence" value="ECO:0007669"/>
    <property type="project" value="UniProtKB-KW"/>
</dbReference>
<feature type="compositionally biased region" description="Basic and acidic residues" evidence="18">
    <location>
        <begin position="240"/>
        <end position="279"/>
    </location>
</feature>
<dbReference type="SUPFAM" id="SSF53448">
    <property type="entry name" value="Nucleotide-diphospho-sugar transferases"/>
    <property type="match status" value="1"/>
</dbReference>
<feature type="domain" description="Myosin motor" evidence="20">
    <location>
        <begin position="1"/>
        <end position="212"/>
    </location>
</feature>
<evidence type="ECO:0000256" key="18">
    <source>
        <dbReference type="SAM" id="MobiDB-lite"/>
    </source>
</evidence>
<dbReference type="FunFam" id="3.90.550.10:FF:000139">
    <property type="entry name" value="Chitin synthase 8"/>
    <property type="match status" value="1"/>
</dbReference>
<evidence type="ECO:0000256" key="6">
    <source>
        <dbReference type="ARBA" id="ARBA00022692"/>
    </source>
</evidence>
<dbReference type="KEGG" id="cvn:111109754"/>
<evidence type="ECO:0000313" key="21">
    <source>
        <dbReference type="Proteomes" id="UP000694844"/>
    </source>
</evidence>
<feature type="transmembrane region" description="Helical" evidence="19">
    <location>
        <begin position="1294"/>
        <end position="1321"/>
    </location>
</feature>
<evidence type="ECO:0000256" key="14">
    <source>
        <dbReference type="ARBA" id="ARBA00023180"/>
    </source>
</evidence>
<feature type="compositionally biased region" description="Low complexity" evidence="18">
    <location>
        <begin position="339"/>
        <end position="361"/>
    </location>
</feature>
<proteinExistence type="inferred from homology"/>
<dbReference type="Gene3D" id="1.20.58.530">
    <property type="match status" value="1"/>
</dbReference>
<feature type="transmembrane region" description="Helical" evidence="19">
    <location>
        <begin position="1270"/>
        <end position="1287"/>
    </location>
</feature>
<feature type="region of interest" description="Actin-binding" evidence="17">
    <location>
        <begin position="92"/>
        <end position="114"/>
    </location>
</feature>
<evidence type="ECO:0000256" key="13">
    <source>
        <dbReference type="ARBA" id="ARBA00023175"/>
    </source>
</evidence>
<dbReference type="EC" id="2.4.1.16" evidence="2"/>
<feature type="compositionally biased region" description="Polar residues" evidence="18">
    <location>
        <begin position="325"/>
        <end position="338"/>
    </location>
</feature>
<dbReference type="PANTHER" id="PTHR22914:SF42">
    <property type="entry name" value="CHITIN SYNTHASE"/>
    <property type="match status" value="1"/>
</dbReference>
<comment type="similarity">
    <text evidence="15">Belongs to the chitin synthase family. Class IV subfamily.</text>
</comment>
<comment type="caution">
    <text evidence="17">Lacks conserved residue(s) required for the propagation of feature annotation.</text>
</comment>
<dbReference type="InterPro" id="IPR004835">
    <property type="entry name" value="Chitin_synth"/>
</dbReference>
<evidence type="ECO:0000259" key="20">
    <source>
        <dbReference type="PROSITE" id="PS51456"/>
    </source>
</evidence>
<evidence type="ECO:0000256" key="2">
    <source>
        <dbReference type="ARBA" id="ARBA00012543"/>
    </source>
</evidence>
<feature type="transmembrane region" description="Helical" evidence="19">
    <location>
        <begin position="1237"/>
        <end position="1264"/>
    </location>
</feature>
<dbReference type="Gene3D" id="3.40.850.10">
    <property type="entry name" value="Kinesin motor domain"/>
    <property type="match status" value="1"/>
</dbReference>
<keyword evidence="7" id="KW-0547">Nucleotide-binding</keyword>
<dbReference type="Pfam" id="PF00063">
    <property type="entry name" value="Myosin_head"/>
    <property type="match status" value="1"/>
</dbReference>
<evidence type="ECO:0000256" key="12">
    <source>
        <dbReference type="ARBA" id="ARBA00023136"/>
    </source>
</evidence>
<feature type="transmembrane region" description="Helical" evidence="19">
    <location>
        <begin position="479"/>
        <end position="501"/>
    </location>
</feature>
<evidence type="ECO:0000256" key="10">
    <source>
        <dbReference type="ARBA" id="ARBA00023054"/>
    </source>
</evidence>
<keyword evidence="12 19" id="KW-0472">Membrane</keyword>
<dbReference type="InterPro" id="IPR029044">
    <property type="entry name" value="Nucleotide-diphossugar_trans"/>
</dbReference>
<dbReference type="SUPFAM" id="SSF52540">
    <property type="entry name" value="P-loop containing nucleoside triphosphate hydrolases"/>
    <property type="match status" value="1"/>
</dbReference>
<evidence type="ECO:0000256" key="17">
    <source>
        <dbReference type="PROSITE-ProRule" id="PRU00782"/>
    </source>
</evidence>
<evidence type="ECO:0000256" key="9">
    <source>
        <dbReference type="ARBA" id="ARBA00022989"/>
    </source>
</evidence>
<evidence type="ECO:0000256" key="4">
    <source>
        <dbReference type="ARBA" id="ARBA00022676"/>
    </source>
</evidence>
<dbReference type="GO" id="GO:0006031">
    <property type="term" value="P:chitin biosynthetic process"/>
    <property type="evidence" value="ECO:0007669"/>
    <property type="project" value="TreeGrafter"/>
</dbReference>
<dbReference type="RefSeq" id="XP_022301694.1">
    <property type="nucleotide sequence ID" value="XM_022445986.1"/>
</dbReference>
<comment type="similarity">
    <text evidence="17">Belongs to the TRAFAC class myosin-kinesin ATPase superfamily. Myosin family.</text>
</comment>
<keyword evidence="3" id="KW-1003">Cell membrane</keyword>
<dbReference type="InterPro" id="IPR027417">
    <property type="entry name" value="P-loop_NTPase"/>
</dbReference>
<dbReference type="GO" id="GO:0016459">
    <property type="term" value="C:myosin complex"/>
    <property type="evidence" value="ECO:0007669"/>
    <property type="project" value="UniProtKB-KW"/>
</dbReference>
<dbReference type="GO" id="GO:0003779">
    <property type="term" value="F:actin binding"/>
    <property type="evidence" value="ECO:0007669"/>
    <property type="project" value="UniProtKB-KW"/>
</dbReference>
<keyword evidence="21" id="KW-1185">Reference proteome</keyword>
<keyword evidence="6 19" id="KW-0812">Transmembrane</keyword>
<sequence>MKESKDDCIADLFTAEKGDTGTISTTKYNIRMSRKTPNLEAVSKPKTEAGKFQGMDLGSTLREKYGKVGKPTELIYMSKDSKTVISYFQKSISQLLAKMRTAEPYFVRCIKPNVHMAADDFDETMVKKQLKYNGILEICRNRKDGYPSRILVEDFLKRYKQLLSIQALSKAEMTKTILDGLLPTDLKDKYRIGKNKMFMKESVNLHMEKVHLIRQKLAASVISNGMKKICVVKKIERLKREEEEKERRRKEQEEKKRKEQEEKMKRKIEQKEKDEEKLTKRLPTSEGMPVNFSKEETTINDNSKKDHNCDGIDLDGSNEHIDNKFNLQGTKIPTTKKISSNSESSSSYEASTPSSSSYPHNPSKKKAKQKNKRFWDTFKVIARETKTEDVHTHRSLRIIKVITYILLFLFLLSCLVIQKISLTTFTSELRPKNETDTVKNDNASASYMLTLFAICTPYILIFMVSMWKSYFGNFPFPGLCSIIVCVVIEILHSIGLCLLVFHLLPDLGAIQGIGLLSAAVIFPSFVKPFFSNDNESKSSKLTKGKILCVVLDILAFFVQLSAIPTLIIQNIPHIKDNNTNPGNYSINDTTDMGVKSDYVVETSLESVKIVGAMLLCSLSWWENFIGDKACGSKHGPIKPTFLKLKFDLQESRPYISLFVSFFKIGTSFVFAYLLMHDSLSFDVSKHIGSIGNFRDVKSFSLFLLLILSGYLGYYVAYTVCKLQMQKLSFSIMPHINSISYGVLSLECYSENKYLWVVSKHTLSTSCENDLEAPWFSFPLAALWFLSFYWLGRHIWFPTQERLAKVERLFVNPMYCGILLEQHLVMNRKRHNRRIIVDPQDKLKLTKKEQNPEATKTEDTVQEIPPMIYACATTWHESRVEMIQLLKSLFRMDQDQFIKRQALKVAANKNFQKIDYYEFEAHIFFDDAFEKDKQNETVPNEFVTTFVSLMNEAASAVHSKEIELSRPVLIPSYYGAQVVFEMPCDNLIYLHLKDKQKIRHRKRWSQVMYMYYLLGYRIMKECRHVLLEDTCVRSESKFFQMMDEELFFKAENTFLLALDGDVDFTPGAVQLLLDRMRKNPKVGAACGRIHPIGSGPMVWYQKFEYAVAHWLQKSTEHVLGCVLCSPGCFSLFRGSALMDDNVMRKYTILPTEASHHLMYDQGEDRWLCTLLLQQGYRVDYAAASDAFTYAPESFNEYFNQRRRWTPSTIANILDLLQDGKNTVAINSNISWLYIIYQAALMVSTIIGPATVLMMIAGALLTVFSIDLVTSYIISLIPAIIFFVICFFVDSKIQLIVAQILSCVYIFIMMVVFVGVIITAVTVTPYHPSVIFLSGLVFIFLIAAAFHPREFYNLIFGILYFLWVPSGFLVLVIYSLCNLHVVSWGTREVPKKKTKDELEKEEKEKKEKEEKKKQESFWNKLFPFFNLVQDLKQTITEKFTSDKEKEYEKLAGILIKINDNLDKINNKASDTCLQNPEVEEIKPKKEKKSVRILETIQEDKVTENLNNDYNIKVKSTKKERNDLIIPAWVEMEIFRGGELLQMNPEEDDFWKEFVEKYLKPLDKNSQKEKEDLEKLIELRNNVCGGMALINILWVAINFMFQYKKPTVVEIPLSNEAERDSLDERTNDNILMVDVVGLMFIIFFLLILFVQFLGMIVHRWGTFMHLIAITEIPNPFDAKEKDDTQNPTKEKLALELCKRVMHNPMSDLYPIDDEENEDKRDCFRKQIQNNAETGTKDRAGKDTIGMSLRNTRKADELSEESSKLNNFNNPEFLKISMKYTQNKDKHASYQNNGVRRRNSTIRGPIKNPNKTLRENEDHGVRRYGFTASSVRGDENFMREVYSKINPGHSGTDFQETNWKQSFRRGTADWITMDNEEDNDDNIDQISGKMDRKFAKELRKIMQS</sequence>
<dbReference type="PANTHER" id="PTHR22914">
    <property type="entry name" value="CHITIN SYNTHASE"/>
    <property type="match status" value="1"/>
</dbReference>